<evidence type="ECO:0000256" key="1">
    <source>
        <dbReference type="ARBA" id="ARBA00005031"/>
    </source>
</evidence>
<dbReference type="GO" id="GO:0000287">
    <property type="term" value="F:magnesium ion binding"/>
    <property type="evidence" value="ECO:0007669"/>
    <property type="project" value="InterPro"/>
</dbReference>
<reference evidence="10" key="1">
    <citation type="submission" date="2017-09" db="EMBL/GenBank/DDBJ databases">
        <title>Depth-based differentiation of microbial function through sediment-hosted aquifers and enrichment of novel symbionts in the deep terrestrial subsurface.</title>
        <authorList>
            <person name="Probst A.J."/>
            <person name="Ladd B."/>
            <person name="Jarett J.K."/>
            <person name="Geller-Mcgrath D.E."/>
            <person name="Sieber C.M.K."/>
            <person name="Emerson J.B."/>
            <person name="Anantharaman K."/>
            <person name="Thomas B.C."/>
            <person name="Malmstrom R."/>
            <person name="Stieglmeier M."/>
            <person name="Klingl A."/>
            <person name="Woyke T."/>
            <person name="Ryan C.M."/>
            <person name="Banfield J.F."/>
        </authorList>
    </citation>
    <scope>NUCLEOTIDE SEQUENCE [LARGE SCALE GENOMIC DNA]</scope>
</reference>
<keyword evidence="9" id="KW-0670">Pyruvate</keyword>
<proteinExistence type="inferred from homology"/>
<dbReference type="InterPro" id="IPR000941">
    <property type="entry name" value="Enolase"/>
</dbReference>
<dbReference type="PRINTS" id="PR00148">
    <property type="entry name" value="ENOLASE"/>
</dbReference>
<dbReference type="EC" id="4.2.1.11" evidence="3"/>
<gene>
    <name evidence="9" type="primary">eno</name>
    <name evidence="9" type="ORF">CO077_02665</name>
</gene>
<dbReference type="AlphaFoldDB" id="A0A2M8DMA2"/>
<dbReference type="GO" id="GO:0000015">
    <property type="term" value="C:phosphopyruvate hydratase complex"/>
    <property type="evidence" value="ECO:0007669"/>
    <property type="project" value="InterPro"/>
</dbReference>
<sequence length="247" mass="27125">LATKFGKIATNLGDEGGFSPPLIFAEQALDLILEAVEKSGYKNLVKIAIDAAASEFFIDGKPRSRTSSLRGKYKVKKVIFTREGLLNYYFELLKKYPIISLEDPFSQDDFEGFSEITKKIGEKITIFGDDLLATNIERIKLAKEKNLCNGLILKPNQIGTITEMLEAARLAKSFGPEGPPPKFGGGYGTGWKIMVSHRSGETTDDFISDLAVGISADFIKAGAPARGERVAKYNRLLEIEEGIHSAR</sequence>
<dbReference type="SUPFAM" id="SSF51604">
    <property type="entry name" value="Enolase C-terminal domain-like"/>
    <property type="match status" value="1"/>
</dbReference>
<evidence type="ECO:0000259" key="8">
    <source>
        <dbReference type="SMART" id="SM01192"/>
    </source>
</evidence>
<accession>A0A2M8DMA2</accession>
<dbReference type="Pfam" id="PF00113">
    <property type="entry name" value="Enolase_C"/>
    <property type="match status" value="1"/>
</dbReference>
<dbReference type="InterPro" id="IPR020810">
    <property type="entry name" value="Enolase_C"/>
</dbReference>
<dbReference type="PANTHER" id="PTHR11902">
    <property type="entry name" value="ENOLASE"/>
    <property type="match status" value="1"/>
</dbReference>
<evidence type="ECO:0000256" key="3">
    <source>
        <dbReference type="ARBA" id="ARBA00012058"/>
    </source>
</evidence>
<dbReference type="UniPathway" id="UPA00109">
    <property type="reaction ID" value="UER00187"/>
</dbReference>
<comment type="caution">
    <text evidence="9">The sequence shown here is derived from an EMBL/GenBank/DDBJ whole genome shotgun (WGS) entry which is preliminary data.</text>
</comment>
<dbReference type="EMBL" id="PFTB01000060">
    <property type="protein sequence ID" value="PJB99255.1"/>
    <property type="molecule type" value="Genomic_DNA"/>
</dbReference>
<keyword evidence="7 9" id="KW-0456">Lyase</keyword>
<name>A0A2M8DMA2_9BACT</name>
<evidence type="ECO:0000313" key="9">
    <source>
        <dbReference type="EMBL" id="PJB99255.1"/>
    </source>
</evidence>
<feature type="non-terminal residue" evidence="9">
    <location>
        <position position="1"/>
    </location>
</feature>
<feature type="domain" description="Enolase C-terminal TIM barrel" evidence="8">
    <location>
        <begin position="2"/>
        <end position="247"/>
    </location>
</feature>
<evidence type="ECO:0000256" key="7">
    <source>
        <dbReference type="ARBA" id="ARBA00023239"/>
    </source>
</evidence>
<comment type="pathway">
    <text evidence="1">Carbohydrate degradation; glycolysis; pyruvate from D-glyceraldehyde 3-phosphate: step 4/5.</text>
</comment>
<evidence type="ECO:0000256" key="5">
    <source>
        <dbReference type="ARBA" id="ARBA00022525"/>
    </source>
</evidence>
<dbReference type="GO" id="GO:0006096">
    <property type="term" value="P:glycolytic process"/>
    <property type="evidence" value="ECO:0007669"/>
    <property type="project" value="UniProtKB-UniPathway"/>
</dbReference>
<evidence type="ECO:0000256" key="4">
    <source>
        <dbReference type="ARBA" id="ARBA00017068"/>
    </source>
</evidence>
<dbReference type="PANTHER" id="PTHR11902:SF6">
    <property type="entry name" value="ENOLASE"/>
    <property type="match status" value="1"/>
</dbReference>
<protein>
    <recommendedName>
        <fullName evidence="4">Enolase</fullName>
        <ecNumber evidence="3">4.2.1.11</ecNumber>
    </recommendedName>
</protein>
<evidence type="ECO:0000256" key="6">
    <source>
        <dbReference type="ARBA" id="ARBA00023152"/>
    </source>
</evidence>
<evidence type="ECO:0000313" key="10">
    <source>
        <dbReference type="Proteomes" id="UP000228875"/>
    </source>
</evidence>
<comment type="similarity">
    <text evidence="2">Belongs to the enolase family.</text>
</comment>
<dbReference type="GO" id="GO:0004634">
    <property type="term" value="F:phosphopyruvate hydratase activity"/>
    <property type="evidence" value="ECO:0007669"/>
    <property type="project" value="UniProtKB-EC"/>
</dbReference>
<dbReference type="Gene3D" id="3.20.20.120">
    <property type="entry name" value="Enolase-like C-terminal domain"/>
    <property type="match status" value="1"/>
</dbReference>
<dbReference type="Proteomes" id="UP000228875">
    <property type="component" value="Unassembled WGS sequence"/>
</dbReference>
<evidence type="ECO:0000256" key="2">
    <source>
        <dbReference type="ARBA" id="ARBA00009604"/>
    </source>
</evidence>
<keyword evidence="6" id="KW-0324">Glycolysis</keyword>
<keyword evidence="5" id="KW-0964">Secreted</keyword>
<organism evidence="9 10">
    <name type="scientific">Candidatus Nealsonbacteria bacterium CG_4_9_14_0_8_um_filter_35_12</name>
    <dbReference type="NCBI Taxonomy" id="1974692"/>
    <lineage>
        <taxon>Bacteria</taxon>
        <taxon>Candidatus Nealsoniibacteriota</taxon>
    </lineage>
</organism>
<dbReference type="SMART" id="SM01192">
    <property type="entry name" value="Enolase_C"/>
    <property type="match status" value="1"/>
</dbReference>
<dbReference type="InterPro" id="IPR036849">
    <property type="entry name" value="Enolase-like_C_sf"/>
</dbReference>